<evidence type="ECO:0000313" key="1">
    <source>
        <dbReference type="EMBL" id="QFU76801.1"/>
    </source>
</evidence>
<evidence type="ECO:0000313" key="2">
    <source>
        <dbReference type="Proteomes" id="UP000326287"/>
    </source>
</evidence>
<sequence length="40" mass="4456">MPSRPCVYGHAGWFEEALELIKNLKKASENPDSGGLFSIY</sequence>
<protein>
    <submittedName>
        <fullName evidence="1">Uncharacterized protein</fullName>
    </submittedName>
</protein>
<dbReference type="EMBL" id="CP036422">
    <property type="protein sequence ID" value="QFU76801.1"/>
    <property type="molecule type" value="Genomic_DNA"/>
</dbReference>
<name>A0A5P9NLV8_9GAMM</name>
<keyword evidence="2" id="KW-1185">Reference proteome</keyword>
<organism evidence="1 2">
    <name type="scientific">Halioglobus maricola</name>
    <dbReference type="NCBI Taxonomy" id="2601894"/>
    <lineage>
        <taxon>Bacteria</taxon>
        <taxon>Pseudomonadati</taxon>
        <taxon>Pseudomonadota</taxon>
        <taxon>Gammaproteobacteria</taxon>
        <taxon>Cellvibrionales</taxon>
        <taxon>Halieaceae</taxon>
        <taxon>Halioglobus</taxon>
    </lineage>
</organism>
<reference evidence="1 2" key="1">
    <citation type="submission" date="2019-02" db="EMBL/GenBank/DDBJ databases">
        <authorList>
            <person name="Li S.-H."/>
        </authorList>
    </citation>
    <scope>NUCLEOTIDE SEQUENCE [LARGE SCALE GENOMIC DNA]</scope>
    <source>
        <strain evidence="1 2">IMCC14385</strain>
    </source>
</reference>
<proteinExistence type="predicted"/>
<dbReference type="Proteomes" id="UP000326287">
    <property type="component" value="Chromosome"/>
</dbReference>
<dbReference type="KEGG" id="halc:EY643_14710"/>
<dbReference type="AlphaFoldDB" id="A0A5P9NLV8"/>
<gene>
    <name evidence="1" type="ORF">EY643_14710</name>
</gene>
<accession>A0A5P9NLV8</accession>